<dbReference type="AlphaFoldDB" id="A0A1G2I4I8"/>
<sequence>MNIQEYIKKLQALPEPKKKIVFFSVMALAVLIISIFGFFVTKNNIGKIGESVKNINLPKFDMPQDSGISLPDIDLSNVSEGGAGIVQDQTADWKTYTNKKYGFEIKYPEGWILDKSRITDLDLHLSKKVEKEETIIDVEVVSQTRGIKSAEKAFDSVVAKMQNVTSPKEQVVVGKDMGYEAIGTLCTAVCIGSSEDRYSLFSIIYFSHGNEVFYVDYVEGVEGEGFKNNIKNWKNYSEFKDILATFHFNEAAP</sequence>
<evidence type="ECO:0000256" key="1">
    <source>
        <dbReference type="SAM" id="Phobius"/>
    </source>
</evidence>
<evidence type="ECO:0000313" key="2">
    <source>
        <dbReference type="EMBL" id="OGZ69401.1"/>
    </source>
</evidence>
<keyword evidence="1" id="KW-0472">Membrane</keyword>
<evidence type="ECO:0000313" key="3">
    <source>
        <dbReference type="Proteomes" id="UP000179214"/>
    </source>
</evidence>
<organism evidence="2 3">
    <name type="scientific">Candidatus Staskawiczbacteria bacterium RIFCSPHIGHO2_12_FULL_38_11</name>
    <dbReference type="NCBI Taxonomy" id="1802209"/>
    <lineage>
        <taxon>Bacteria</taxon>
        <taxon>Candidatus Staskawicziibacteriota</taxon>
    </lineage>
</organism>
<feature type="transmembrane region" description="Helical" evidence="1">
    <location>
        <begin position="20"/>
        <end position="40"/>
    </location>
</feature>
<dbReference type="EMBL" id="MHOV01000035">
    <property type="protein sequence ID" value="OGZ69401.1"/>
    <property type="molecule type" value="Genomic_DNA"/>
</dbReference>
<dbReference type="Proteomes" id="UP000179214">
    <property type="component" value="Unassembled WGS sequence"/>
</dbReference>
<accession>A0A1G2I4I8</accession>
<keyword evidence="1" id="KW-0812">Transmembrane</keyword>
<keyword evidence="1" id="KW-1133">Transmembrane helix</keyword>
<gene>
    <name evidence="2" type="ORF">A3F47_02110</name>
</gene>
<comment type="caution">
    <text evidence="2">The sequence shown here is derived from an EMBL/GenBank/DDBJ whole genome shotgun (WGS) entry which is preliminary data.</text>
</comment>
<name>A0A1G2I4I8_9BACT</name>
<proteinExistence type="predicted"/>
<protein>
    <submittedName>
        <fullName evidence="2">Uncharacterized protein</fullName>
    </submittedName>
</protein>
<reference evidence="2 3" key="1">
    <citation type="journal article" date="2016" name="Nat. Commun.">
        <title>Thousands of microbial genomes shed light on interconnected biogeochemical processes in an aquifer system.</title>
        <authorList>
            <person name="Anantharaman K."/>
            <person name="Brown C.T."/>
            <person name="Hug L.A."/>
            <person name="Sharon I."/>
            <person name="Castelle C.J."/>
            <person name="Probst A.J."/>
            <person name="Thomas B.C."/>
            <person name="Singh A."/>
            <person name="Wilkins M.J."/>
            <person name="Karaoz U."/>
            <person name="Brodie E.L."/>
            <person name="Williams K.H."/>
            <person name="Hubbard S.S."/>
            <person name="Banfield J.F."/>
        </authorList>
    </citation>
    <scope>NUCLEOTIDE SEQUENCE [LARGE SCALE GENOMIC DNA]</scope>
</reference>